<evidence type="ECO:0000256" key="1">
    <source>
        <dbReference type="SAM" id="Phobius"/>
    </source>
</evidence>
<feature type="transmembrane region" description="Helical" evidence="1">
    <location>
        <begin position="12"/>
        <end position="31"/>
    </location>
</feature>
<sequence length="152" mass="15994">MSSLKDPKTIIPLFIIIILIGAAVYFTYLISNGDDPLVLISSRASNGGSDNDLTSDPVDDLAYLTPTVLYTNTTLTPKASITPNVSEALNPTTTPISTPTISITVIITQIPTELPIVASLTPITQLPVAGINDFLIPIVIGSGALIIFALFL</sequence>
<protein>
    <submittedName>
        <fullName evidence="2">Uncharacterized protein</fullName>
    </submittedName>
</protein>
<evidence type="ECO:0000313" key="3">
    <source>
        <dbReference type="Proteomes" id="UP000231056"/>
    </source>
</evidence>
<dbReference type="AlphaFoldDB" id="A0A2M6IUC9"/>
<gene>
    <name evidence="2" type="ORF">COV58_02050</name>
</gene>
<keyword evidence="1" id="KW-1133">Transmembrane helix</keyword>
<organism evidence="2 3">
    <name type="scientific">Candidatus Roizmanbacteria bacterium CG11_big_fil_rev_8_21_14_0_20_36_8</name>
    <dbReference type="NCBI Taxonomy" id="1974856"/>
    <lineage>
        <taxon>Bacteria</taxon>
        <taxon>Candidatus Roizmaniibacteriota</taxon>
    </lineage>
</organism>
<keyword evidence="1" id="KW-0472">Membrane</keyword>
<accession>A0A2M6IUC9</accession>
<comment type="caution">
    <text evidence="2">The sequence shown here is derived from an EMBL/GenBank/DDBJ whole genome shotgun (WGS) entry which is preliminary data.</text>
</comment>
<keyword evidence="1" id="KW-0812">Transmembrane</keyword>
<feature type="transmembrane region" description="Helical" evidence="1">
    <location>
        <begin position="134"/>
        <end position="151"/>
    </location>
</feature>
<dbReference type="Proteomes" id="UP000231056">
    <property type="component" value="Unassembled WGS sequence"/>
</dbReference>
<reference evidence="2 3" key="1">
    <citation type="submission" date="2017-09" db="EMBL/GenBank/DDBJ databases">
        <title>Depth-based differentiation of microbial function through sediment-hosted aquifers and enrichment of novel symbionts in the deep terrestrial subsurface.</title>
        <authorList>
            <person name="Probst A.J."/>
            <person name="Ladd B."/>
            <person name="Jarett J.K."/>
            <person name="Geller-Mcgrath D.E."/>
            <person name="Sieber C.M."/>
            <person name="Emerson J.B."/>
            <person name="Anantharaman K."/>
            <person name="Thomas B.C."/>
            <person name="Malmstrom R."/>
            <person name="Stieglmeier M."/>
            <person name="Klingl A."/>
            <person name="Woyke T."/>
            <person name="Ryan C.M."/>
            <person name="Banfield J.F."/>
        </authorList>
    </citation>
    <scope>NUCLEOTIDE SEQUENCE [LARGE SCALE GENOMIC DNA]</scope>
    <source>
        <strain evidence="2">CG11_big_fil_rev_8_21_14_0_20_36_8</strain>
    </source>
</reference>
<name>A0A2M6IUC9_9BACT</name>
<evidence type="ECO:0000313" key="2">
    <source>
        <dbReference type="EMBL" id="PIQ73528.1"/>
    </source>
</evidence>
<proteinExistence type="predicted"/>
<dbReference type="EMBL" id="PCVM01000049">
    <property type="protein sequence ID" value="PIQ73528.1"/>
    <property type="molecule type" value="Genomic_DNA"/>
</dbReference>